<protein>
    <submittedName>
        <fullName evidence="3">Alpha/beta hydrolase</fullName>
    </submittedName>
</protein>
<keyword evidence="2 3" id="KW-0378">Hydrolase</keyword>
<dbReference type="InterPro" id="IPR029058">
    <property type="entry name" value="AB_hydrolase_fold"/>
</dbReference>
<sequence length="389" mass="42538">MASGSTRWSVRARGGLSFGHVLCLAACANRSAPLCGRWESKMLNNAMIAVGALMLAAPALGQSSLGEPVTIGTTYTIPSAVLGGERRITVRLPLGYVEQPEMRFPVVYVIDGGPEQDFPHIAGIVQSRDMNYSFGRFILVGVETVNRRAEISPPVRADALADYTESLGATPGGAAEFRRFLAQDVKPWVEQAYRTSGQDAVMGESLAGLFIIETLFEQPDLFDDWIAVSPSLWWDNMKLAIAAPARLRQAAGGKERLYLTLANEGYRHEEGVERMVDALRSDAPDDWQWAYVPLGRSETHGTIYHTAALDAFRLLYGTTTREYRPASEMLGREAAPRTAAEQAMLDTECTAQNTTALTPESAAMGRDRLFYRCLNLDLGPVAREGNLGE</sequence>
<dbReference type="GO" id="GO:0016788">
    <property type="term" value="F:hydrolase activity, acting on ester bonds"/>
    <property type="evidence" value="ECO:0007669"/>
    <property type="project" value="TreeGrafter"/>
</dbReference>
<dbReference type="Pfam" id="PF00756">
    <property type="entry name" value="Esterase"/>
    <property type="match status" value="1"/>
</dbReference>
<dbReference type="PANTHER" id="PTHR40841">
    <property type="entry name" value="SIDEROPHORE TRIACETYLFUSARININE C ESTERASE"/>
    <property type="match status" value="1"/>
</dbReference>
<evidence type="ECO:0000256" key="1">
    <source>
        <dbReference type="ARBA" id="ARBA00005622"/>
    </source>
</evidence>
<dbReference type="SUPFAM" id="SSF53474">
    <property type="entry name" value="alpha/beta-Hydrolases"/>
    <property type="match status" value="1"/>
</dbReference>
<evidence type="ECO:0000313" key="3">
    <source>
        <dbReference type="EMBL" id="TMM48791.1"/>
    </source>
</evidence>
<dbReference type="AlphaFoldDB" id="A0A5S3P6E0"/>
<reference evidence="3 4" key="1">
    <citation type="submission" date="2019-05" db="EMBL/GenBank/DDBJ databases">
        <title>Erythrobacter marisflavi sp. nov., isolated from isolated from water of an estuary environment.</title>
        <authorList>
            <person name="Yoon J.-H."/>
        </authorList>
    </citation>
    <scope>NUCLEOTIDE SEQUENCE [LARGE SCALE GENOMIC DNA]</scope>
    <source>
        <strain evidence="3 4">KEM-5</strain>
    </source>
</reference>
<keyword evidence="4" id="KW-1185">Reference proteome</keyword>
<dbReference type="Proteomes" id="UP000309668">
    <property type="component" value="Unassembled WGS sequence"/>
</dbReference>
<organism evidence="3 4">
    <name type="scientific">Qipengyuania marisflavi</name>
    <dbReference type="NCBI Taxonomy" id="2486356"/>
    <lineage>
        <taxon>Bacteria</taxon>
        <taxon>Pseudomonadati</taxon>
        <taxon>Pseudomonadota</taxon>
        <taxon>Alphaproteobacteria</taxon>
        <taxon>Sphingomonadales</taxon>
        <taxon>Erythrobacteraceae</taxon>
        <taxon>Qipengyuania</taxon>
    </lineage>
</organism>
<accession>A0A5S3P6E0</accession>
<evidence type="ECO:0000256" key="2">
    <source>
        <dbReference type="ARBA" id="ARBA00022801"/>
    </source>
</evidence>
<dbReference type="OrthoDB" id="5523653at2"/>
<evidence type="ECO:0000313" key="4">
    <source>
        <dbReference type="Proteomes" id="UP000309668"/>
    </source>
</evidence>
<dbReference type="Gene3D" id="3.40.50.1820">
    <property type="entry name" value="alpha/beta hydrolase"/>
    <property type="match status" value="1"/>
</dbReference>
<gene>
    <name evidence="3" type="ORF">FEV51_05185</name>
</gene>
<dbReference type="PANTHER" id="PTHR40841:SF2">
    <property type="entry name" value="SIDEROPHORE-DEGRADING ESTERASE (EUROFUNG)"/>
    <property type="match status" value="1"/>
</dbReference>
<dbReference type="InterPro" id="IPR000801">
    <property type="entry name" value="Esterase-like"/>
</dbReference>
<dbReference type="InterPro" id="IPR052558">
    <property type="entry name" value="Siderophore_Hydrolase_D"/>
</dbReference>
<proteinExistence type="inferred from homology"/>
<dbReference type="EMBL" id="VCAO01000002">
    <property type="protein sequence ID" value="TMM48791.1"/>
    <property type="molecule type" value="Genomic_DNA"/>
</dbReference>
<comment type="similarity">
    <text evidence="1">Belongs to the esterase D family.</text>
</comment>
<name>A0A5S3P6E0_9SPHN</name>
<comment type="caution">
    <text evidence="3">The sequence shown here is derived from an EMBL/GenBank/DDBJ whole genome shotgun (WGS) entry which is preliminary data.</text>
</comment>